<gene>
    <name evidence="1" type="ORF">LCGC14_3047800</name>
</gene>
<accession>A0A0F8XAU9</accession>
<reference evidence="1" key="1">
    <citation type="journal article" date="2015" name="Nature">
        <title>Complex archaea that bridge the gap between prokaryotes and eukaryotes.</title>
        <authorList>
            <person name="Spang A."/>
            <person name="Saw J.H."/>
            <person name="Jorgensen S.L."/>
            <person name="Zaremba-Niedzwiedzka K."/>
            <person name="Martijn J."/>
            <person name="Lind A.E."/>
            <person name="van Eijk R."/>
            <person name="Schleper C."/>
            <person name="Guy L."/>
            <person name="Ettema T.J."/>
        </authorList>
    </citation>
    <scope>NUCLEOTIDE SEQUENCE</scope>
</reference>
<comment type="caution">
    <text evidence="1">The sequence shown here is derived from an EMBL/GenBank/DDBJ whole genome shotgun (WGS) entry which is preliminary data.</text>
</comment>
<dbReference type="AlphaFoldDB" id="A0A0F8XAU9"/>
<protein>
    <submittedName>
        <fullName evidence="1">Uncharacterized protein</fullName>
    </submittedName>
</protein>
<name>A0A0F8XAU9_9ZZZZ</name>
<organism evidence="1">
    <name type="scientific">marine sediment metagenome</name>
    <dbReference type="NCBI Taxonomy" id="412755"/>
    <lineage>
        <taxon>unclassified sequences</taxon>
        <taxon>metagenomes</taxon>
        <taxon>ecological metagenomes</taxon>
    </lineage>
</organism>
<dbReference type="EMBL" id="LAZR01064144">
    <property type="protein sequence ID" value="KKK58105.1"/>
    <property type="molecule type" value="Genomic_DNA"/>
</dbReference>
<sequence length="58" mass="6916">MKIKTQRSYEAGVKMAESIVEMVNLFYQNNTASHFYRGFTKEISKEIDRRVNEIKEKQ</sequence>
<evidence type="ECO:0000313" key="1">
    <source>
        <dbReference type="EMBL" id="KKK58105.1"/>
    </source>
</evidence>
<proteinExistence type="predicted"/>